<protein>
    <recommendedName>
        <fullName evidence="4">Secreted protein</fullName>
    </recommendedName>
</protein>
<proteinExistence type="predicted"/>
<keyword evidence="1" id="KW-0732">Signal</keyword>
<dbReference type="EMBL" id="JAJSPL020000008">
    <property type="protein sequence ID" value="KAK7745326.1"/>
    <property type="molecule type" value="Genomic_DNA"/>
</dbReference>
<gene>
    <name evidence="2" type="ORF">SLS53_002822</name>
</gene>
<comment type="caution">
    <text evidence="2">The sequence shown here is derived from an EMBL/GenBank/DDBJ whole genome shotgun (WGS) entry which is preliminary data.</text>
</comment>
<dbReference type="AlphaFoldDB" id="A0AAN9YII5"/>
<organism evidence="2 3">
    <name type="scientific">Cytospora paraplurivora</name>
    <dbReference type="NCBI Taxonomy" id="2898453"/>
    <lineage>
        <taxon>Eukaryota</taxon>
        <taxon>Fungi</taxon>
        <taxon>Dikarya</taxon>
        <taxon>Ascomycota</taxon>
        <taxon>Pezizomycotina</taxon>
        <taxon>Sordariomycetes</taxon>
        <taxon>Sordariomycetidae</taxon>
        <taxon>Diaporthales</taxon>
        <taxon>Cytosporaceae</taxon>
        <taxon>Cytospora</taxon>
    </lineage>
</organism>
<reference evidence="2 3" key="1">
    <citation type="journal article" date="2023" name="PLoS ONE">
        <title>Cytospora paraplurivora sp. nov. isolated from orchards with fruit tree decline syndrome in Ontario, Canada.</title>
        <authorList>
            <person name="Ilyukhin E."/>
            <person name="Nguyen H.D.T."/>
            <person name="Castle A.J."/>
            <person name="Ellouze W."/>
        </authorList>
    </citation>
    <scope>NUCLEOTIDE SEQUENCE [LARGE SCALE GENOMIC DNA]</scope>
    <source>
        <strain evidence="2 3">FDS-564</strain>
    </source>
</reference>
<name>A0AAN9YII5_9PEZI</name>
<evidence type="ECO:0000313" key="2">
    <source>
        <dbReference type="EMBL" id="KAK7745326.1"/>
    </source>
</evidence>
<keyword evidence="3" id="KW-1185">Reference proteome</keyword>
<dbReference type="Proteomes" id="UP001320245">
    <property type="component" value="Unassembled WGS sequence"/>
</dbReference>
<accession>A0AAN9YII5</accession>
<feature type="signal peptide" evidence="1">
    <location>
        <begin position="1"/>
        <end position="24"/>
    </location>
</feature>
<sequence length="150" mass="16783">MQLPFTPLLQAALVALLTASQTIALPTNPDNVSVAAYAPKMKSYCGWYGNVGPWEIYTAGWGYNDDTVPKDCGPKLLTKLREDCRPWTISEWGCEHPRPSWDDHAHGAICRFKLKTAWFNAIWKGCIEKAISHASPTNEQITCRNMGNDE</sequence>
<evidence type="ECO:0000313" key="3">
    <source>
        <dbReference type="Proteomes" id="UP001320245"/>
    </source>
</evidence>
<feature type="chain" id="PRO_5043037901" description="Secreted protein" evidence="1">
    <location>
        <begin position="25"/>
        <end position="150"/>
    </location>
</feature>
<evidence type="ECO:0000256" key="1">
    <source>
        <dbReference type="SAM" id="SignalP"/>
    </source>
</evidence>
<evidence type="ECO:0008006" key="4">
    <source>
        <dbReference type="Google" id="ProtNLM"/>
    </source>
</evidence>